<proteinExistence type="predicted"/>
<keyword evidence="3" id="KW-1185">Reference proteome</keyword>
<reference evidence="2 3" key="1">
    <citation type="submission" date="2024-03" db="EMBL/GenBank/DDBJ databases">
        <title>Novel species of the genus Variovorax.</title>
        <authorList>
            <person name="Liu Q."/>
            <person name="Xin Y.-H."/>
        </authorList>
    </citation>
    <scope>NUCLEOTIDE SEQUENCE [LARGE SCALE GENOMIC DNA]</scope>
    <source>
        <strain evidence="2 3">KACC 18899</strain>
    </source>
</reference>
<dbReference type="Gene3D" id="3.40.50.10540">
    <property type="entry name" value="Crotonobetainyl-coa:carnitine coa-transferase, domain 1"/>
    <property type="match status" value="1"/>
</dbReference>
<dbReference type="SUPFAM" id="SSF89796">
    <property type="entry name" value="CoA-transferase family III (CaiB/BaiF)"/>
    <property type="match status" value="1"/>
</dbReference>
<dbReference type="PANTHER" id="PTHR48207:SF4">
    <property type="entry name" value="BLL6097 PROTEIN"/>
    <property type="match status" value="1"/>
</dbReference>
<sequence>MSEAFPKPLDGLRVLSFCHYLQGPAAGQYLADMGADVVKVEPLEGAFERRWAGADTFVGETSAFFLCGNRNKRSLAVDAKNPEGLALLLRLVQSFDVVLENFRPGVMEKLGLGFEAIKKVKPDIIYASASGFGPDGPARNDPGQDLLVQARSGLIAATGNGSVAVGCAAVDQHGAALLAMGILGAYVRRLRTGAGTRVEASLFNAGIDLQAEALTLYYSGQRRASDMPRDPHLATWFHAAPYGVYRLADGAQIVLSLSHLQTVAAAIGCDAVGELAQRDPYLNRDIVANAVSQALARFEFATLAAALDEAGVWYQRVQNYDELRADPQVQHNGTFFEVPIGDDAATLVQHPLRFDGSHAPLRHLALKAGQHTAEVLREMQLSDSEIAGLSERGVVRLAF</sequence>
<dbReference type="RefSeq" id="WP_340360807.1">
    <property type="nucleotide sequence ID" value="NZ_JBBKZU010000022.1"/>
</dbReference>
<dbReference type="Pfam" id="PF02515">
    <property type="entry name" value="CoA_transf_3"/>
    <property type="match status" value="1"/>
</dbReference>
<evidence type="ECO:0000313" key="2">
    <source>
        <dbReference type="EMBL" id="MEJ8815603.1"/>
    </source>
</evidence>
<comment type="caution">
    <text evidence="2">The sequence shown here is derived from an EMBL/GenBank/DDBJ whole genome shotgun (WGS) entry which is preliminary data.</text>
</comment>
<dbReference type="Proteomes" id="UP001365846">
    <property type="component" value="Unassembled WGS sequence"/>
</dbReference>
<evidence type="ECO:0000256" key="1">
    <source>
        <dbReference type="ARBA" id="ARBA00022679"/>
    </source>
</evidence>
<evidence type="ECO:0000313" key="3">
    <source>
        <dbReference type="Proteomes" id="UP001365846"/>
    </source>
</evidence>
<dbReference type="InterPro" id="IPR023606">
    <property type="entry name" value="CoA-Trfase_III_dom_1_sf"/>
</dbReference>
<accession>A0ABU8VPM2</accession>
<dbReference type="EMBL" id="JBBKZU010000022">
    <property type="protein sequence ID" value="MEJ8815603.1"/>
    <property type="molecule type" value="Genomic_DNA"/>
</dbReference>
<organism evidence="2 3">
    <name type="scientific">Variovorax ureilyticus</name>
    <dbReference type="NCBI Taxonomy" id="1836198"/>
    <lineage>
        <taxon>Bacteria</taxon>
        <taxon>Pseudomonadati</taxon>
        <taxon>Pseudomonadota</taxon>
        <taxon>Betaproteobacteria</taxon>
        <taxon>Burkholderiales</taxon>
        <taxon>Comamonadaceae</taxon>
        <taxon>Variovorax</taxon>
    </lineage>
</organism>
<dbReference type="PANTHER" id="PTHR48207">
    <property type="entry name" value="SUCCINATE--HYDROXYMETHYLGLUTARATE COA-TRANSFERASE"/>
    <property type="match status" value="1"/>
</dbReference>
<name>A0ABU8VPM2_9BURK</name>
<gene>
    <name evidence="2" type="ORF">WKW77_31385</name>
</gene>
<dbReference type="Gene3D" id="3.30.1540.10">
    <property type="entry name" value="formyl-coa transferase, domain 3"/>
    <property type="match status" value="1"/>
</dbReference>
<keyword evidence="1" id="KW-0808">Transferase</keyword>
<dbReference type="InterPro" id="IPR044855">
    <property type="entry name" value="CoA-Trfase_III_dom3_sf"/>
</dbReference>
<dbReference type="InterPro" id="IPR003673">
    <property type="entry name" value="CoA-Trfase_fam_III"/>
</dbReference>
<protein>
    <submittedName>
        <fullName evidence="2">CaiB/BaiF CoA-transferase family protein</fullName>
    </submittedName>
</protein>
<dbReference type="InterPro" id="IPR050483">
    <property type="entry name" value="CoA-transferase_III_domain"/>
</dbReference>